<gene>
    <name evidence="1" type="ORF">SAMN05444921_121116</name>
</gene>
<dbReference type="SUPFAM" id="SSF56024">
    <property type="entry name" value="Phospholipase D/nuclease"/>
    <property type="match status" value="1"/>
</dbReference>
<dbReference type="STRING" id="1196353.SAMN05444921_121116"/>
<dbReference type="GO" id="GO:0006355">
    <property type="term" value="P:regulation of DNA-templated transcription"/>
    <property type="evidence" value="ECO:0007669"/>
    <property type="project" value="InterPro"/>
</dbReference>
<dbReference type="InterPro" id="IPR051797">
    <property type="entry name" value="TrmB-like"/>
</dbReference>
<protein>
    <recommendedName>
        <fullName evidence="3">HTH luxR-type domain-containing protein</fullName>
    </recommendedName>
</protein>
<dbReference type="PANTHER" id="PTHR34293:SF1">
    <property type="entry name" value="HTH-TYPE TRANSCRIPTIONAL REGULATOR TRMBL2"/>
    <property type="match status" value="1"/>
</dbReference>
<dbReference type="Gene3D" id="3.30.870.10">
    <property type="entry name" value="Endonuclease Chain A"/>
    <property type="match status" value="1"/>
</dbReference>
<proteinExistence type="predicted"/>
<dbReference type="PANTHER" id="PTHR34293">
    <property type="entry name" value="HTH-TYPE TRANSCRIPTIONAL REGULATOR TRMBL2"/>
    <property type="match status" value="1"/>
</dbReference>
<dbReference type="AlphaFoldDB" id="A0A1G9ZDQ1"/>
<evidence type="ECO:0008006" key="3">
    <source>
        <dbReference type="Google" id="ProtNLM"/>
    </source>
</evidence>
<dbReference type="Gene3D" id="1.10.10.10">
    <property type="entry name" value="Winged helix-like DNA-binding domain superfamily/Winged helix DNA-binding domain"/>
    <property type="match status" value="1"/>
</dbReference>
<evidence type="ECO:0000313" key="1">
    <source>
        <dbReference type="EMBL" id="SDN19570.1"/>
    </source>
</evidence>
<accession>A0A1G9ZDQ1</accession>
<dbReference type="Proteomes" id="UP000199063">
    <property type="component" value="Unassembled WGS sequence"/>
</dbReference>
<dbReference type="SUPFAM" id="SSF46894">
    <property type="entry name" value="C-terminal effector domain of the bipartite response regulators"/>
    <property type="match status" value="1"/>
</dbReference>
<sequence length="324" mass="35436">MGESLYKVDMSILGLSAQEGDLYQYFLHHPGEAAARAEIGGMSRSAVHEAVERLCHLGLLEVAEGEEVFAIAPEAAIDRLTDLRLQQLHQELRGITQSRRLVGELRAAQGPGAFPAHGIERLRDPVAVRERVDRLTLLARREILSVQPYADQGHPALLRALRRGVRVRVVVASEALRQGPALSRIRSLAQHGAVVGVVDRLDEHMLVYDGRIAMVPEDAGEASHDVLVVQEGGVVKSVCALFDRIWDGARKPADLEHPVAPSAPTDGERQILTLMCQVSKDEIGARAMGVSVRTYRRRIADLLAVLDAGNRAQAALIARERGWI</sequence>
<name>A0A1G9ZDQ1_9ACTN</name>
<keyword evidence="2" id="KW-1185">Reference proteome</keyword>
<evidence type="ECO:0000313" key="2">
    <source>
        <dbReference type="Proteomes" id="UP000199063"/>
    </source>
</evidence>
<dbReference type="InterPro" id="IPR036388">
    <property type="entry name" value="WH-like_DNA-bd_sf"/>
</dbReference>
<dbReference type="GO" id="GO:0003677">
    <property type="term" value="F:DNA binding"/>
    <property type="evidence" value="ECO:0007669"/>
    <property type="project" value="InterPro"/>
</dbReference>
<dbReference type="InterPro" id="IPR016032">
    <property type="entry name" value="Sig_transdc_resp-reg_C-effctor"/>
</dbReference>
<reference evidence="2" key="1">
    <citation type="submission" date="2016-10" db="EMBL/GenBank/DDBJ databases">
        <authorList>
            <person name="Varghese N."/>
            <person name="Submissions S."/>
        </authorList>
    </citation>
    <scope>NUCLEOTIDE SEQUENCE [LARGE SCALE GENOMIC DNA]</scope>
    <source>
        <strain evidence="2">CGMCC 4.7042</strain>
    </source>
</reference>
<organism evidence="1 2">
    <name type="scientific">Streptomyces wuyuanensis</name>
    <dbReference type="NCBI Taxonomy" id="1196353"/>
    <lineage>
        <taxon>Bacteria</taxon>
        <taxon>Bacillati</taxon>
        <taxon>Actinomycetota</taxon>
        <taxon>Actinomycetes</taxon>
        <taxon>Kitasatosporales</taxon>
        <taxon>Streptomycetaceae</taxon>
        <taxon>Streptomyces</taxon>
    </lineage>
</organism>
<dbReference type="EMBL" id="FNHI01000021">
    <property type="protein sequence ID" value="SDN19570.1"/>
    <property type="molecule type" value="Genomic_DNA"/>
</dbReference>